<dbReference type="Proteomes" id="UP001200430">
    <property type="component" value="Unassembled WGS sequence"/>
</dbReference>
<dbReference type="SUPFAM" id="SSF47819">
    <property type="entry name" value="HRDC-like"/>
    <property type="match status" value="1"/>
</dbReference>
<dbReference type="InterPro" id="IPR018982">
    <property type="entry name" value="RQC_domain"/>
</dbReference>
<dbReference type="SMART" id="SM00487">
    <property type="entry name" value="DEXDc"/>
    <property type="match status" value="1"/>
</dbReference>
<dbReference type="Pfam" id="PF09382">
    <property type="entry name" value="RQC"/>
    <property type="match status" value="1"/>
</dbReference>
<dbReference type="PROSITE" id="PS51194">
    <property type="entry name" value="HELICASE_CTER"/>
    <property type="match status" value="1"/>
</dbReference>
<keyword evidence="9" id="KW-0862">Zinc</keyword>
<evidence type="ECO:0000256" key="4">
    <source>
        <dbReference type="ARBA" id="ARBA00022723"/>
    </source>
</evidence>
<evidence type="ECO:0000256" key="3">
    <source>
        <dbReference type="ARBA" id="ARBA00005446"/>
    </source>
</evidence>
<dbReference type="Pfam" id="PF16124">
    <property type="entry name" value="RecQ_Zn_bind"/>
    <property type="match status" value="1"/>
</dbReference>
<organism evidence="20 21">
    <name type="scientific">Dethiosulfovibrio marinus</name>
    <dbReference type="NCBI Taxonomy" id="133532"/>
    <lineage>
        <taxon>Bacteria</taxon>
        <taxon>Thermotogati</taxon>
        <taxon>Synergistota</taxon>
        <taxon>Synergistia</taxon>
        <taxon>Synergistales</taxon>
        <taxon>Dethiosulfovibrionaceae</taxon>
        <taxon>Dethiosulfovibrio</taxon>
    </lineage>
</organism>
<dbReference type="Gene3D" id="3.40.50.300">
    <property type="entry name" value="P-loop containing nucleotide triphosphate hydrolases"/>
    <property type="match status" value="2"/>
</dbReference>
<evidence type="ECO:0000256" key="9">
    <source>
        <dbReference type="ARBA" id="ARBA00022833"/>
    </source>
</evidence>
<dbReference type="CDD" id="cd18794">
    <property type="entry name" value="SF2_C_RecQ"/>
    <property type="match status" value="1"/>
</dbReference>
<dbReference type="EMBL" id="JAKGUD010000002">
    <property type="protein sequence ID" value="MCF4141861.1"/>
    <property type="molecule type" value="Genomic_DNA"/>
</dbReference>
<evidence type="ECO:0000256" key="2">
    <source>
        <dbReference type="ARBA" id="ARBA00001947"/>
    </source>
</evidence>
<keyword evidence="8 20" id="KW-0347">Helicase</keyword>
<dbReference type="InterPro" id="IPR036388">
    <property type="entry name" value="WH-like_DNA-bd_sf"/>
</dbReference>
<dbReference type="GO" id="GO:0016787">
    <property type="term" value="F:hydrolase activity"/>
    <property type="evidence" value="ECO:0007669"/>
    <property type="project" value="UniProtKB-KW"/>
</dbReference>
<dbReference type="CDD" id="cd17920">
    <property type="entry name" value="DEXHc_RecQ"/>
    <property type="match status" value="1"/>
</dbReference>
<protein>
    <recommendedName>
        <fullName evidence="16">DNA helicase RecQ</fullName>
        <ecNumber evidence="16">5.6.2.4</ecNumber>
    </recommendedName>
</protein>
<keyword evidence="21" id="KW-1185">Reference proteome</keyword>
<keyword evidence="11" id="KW-0238">DNA-binding</keyword>
<evidence type="ECO:0000256" key="8">
    <source>
        <dbReference type="ARBA" id="ARBA00022806"/>
    </source>
</evidence>
<dbReference type="InterPro" id="IPR002121">
    <property type="entry name" value="HRDC_dom"/>
</dbReference>
<keyword evidence="7 20" id="KW-0378">Hydrolase</keyword>
<dbReference type="InterPro" id="IPR006293">
    <property type="entry name" value="DNA_helicase_ATP-dep_RecQ_bac"/>
</dbReference>
<dbReference type="InterPro" id="IPR027417">
    <property type="entry name" value="P-loop_NTPase"/>
</dbReference>
<dbReference type="NCBIfam" id="TIGR00614">
    <property type="entry name" value="recQ_fam"/>
    <property type="match status" value="1"/>
</dbReference>
<keyword evidence="14" id="KW-0413">Isomerase</keyword>
<evidence type="ECO:0000256" key="16">
    <source>
        <dbReference type="NCBIfam" id="TIGR01389"/>
    </source>
</evidence>
<dbReference type="InterPro" id="IPR032284">
    <property type="entry name" value="RecQ_Zn-bd"/>
</dbReference>
<dbReference type="InterPro" id="IPR001650">
    <property type="entry name" value="Helicase_C-like"/>
</dbReference>
<dbReference type="GO" id="GO:0003678">
    <property type="term" value="F:DNA helicase activity"/>
    <property type="evidence" value="ECO:0007669"/>
    <property type="project" value="UniProtKB-EC"/>
</dbReference>
<keyword evidence="6" id="KW-0227">DNA damage</keyword>
<dbReference type="InterPro" id="IPR004589">
    <property type="entry name" value="DNA_helicase_ATP-dep_RecQ"/>
</dbReference>
<dbReference type="InterPro" id="IPR011545">
    <property type="entry name" value="DEAD/DEAH_box_helicase_dom"/>
</dbReference>
<evidence type="ECO:0000256" key="6">
    <source>
        <dbReference type="ARBA" id="ARBA00022763"/>
    </source>
</evidence>
<dbReference type="PANTHER" id="PTHR13710">
    <property type="entry name" value="DNA HELICASE RECQ FAMILY MEMBER"/>
    <property type="match status" value="1"/>
</dbReference>
<dbReference type="PROSITE" id="PS51192">
    <property type="entry name" value="HELICASE_ATP_BIND_1"/>
    <property type="match status" value="1"/>
</dbReference>
<dbReference type="PROSITE" id="PS50967">
    <property type="entry name" value="HRDC"/>
    <property type="match status" value="1"/>
</dbReference>
<evidence type="ECO:0000256" key="7">
    <source>
        <dbReference type="ARBA" id="ARBA00022801"/>
    </source>
</evidence>
<feature type="domain" description="Helicase ATP-binding" evidence="18">
    <location>
        <begin position="26"/>
        <end position="194"/>
    </location>
</feature>
<name>A0ABS9EKX1_9BACT</name>
<evidence type="ECO:0000256" key="5">
    <source>
        <dbReference type="ARBA" id="ARBA00022741"/>
    </source>
</evidence>
<gene>
    <name evidence="20" type="primary">recQ</name>
    <name evidence="20" type="ORF">L2W38_03395</name>
</gene>
<evidence type="ECO:0000313" key="21">
    <source>
        <dbReference type="Proteomes" id="UP001200430"/>
    </source>
</evidence>
<evidence type="ECO:0000256" key="1">
    <source>
        <dbReference type="ARBA" id="ARBA00001946"/>
    </source>
</evidence>
<keyword evidence="10" id="KW-0067">ATP-binding</keyword>
<dbReference type="RefSeq" id="WP_236098631.1">
    <property type="nucleotide sequence ID" value="NZ_JAKGUD010000002.1"/>
</dbReference>
<comment type="similarity">
    <text evidence="3">Belongs to the helicase family. RecQ subfamily.</text>
</comment>
<comment type="cofactor">
    <cofactor evidence="2">
        <name>Zn(2+)</name>
        <dbReference type="ChEBI" id="CHEBI:29105"/>
    </cofactor>
</comment>
<evidence type="ECO:0000256" key="13">
    <source>
        <dbReference type="ARBA" id="ARBA00023204"/>
    </source>
</evidence>
<dbReference type="Pfam" id="PF00270">
    <property type="entry name" value="DEAD"/>
    <property type="match status" value="1"/>
</dbReference>
<accession>A0ABS9EKX1</accession>
<dbReference type="SUPFAM" id="SSF52540">
    <property type="entry name" value="P-loop containing nucleoside triphosphate hydrolases"/>
    <property type="match status" value="2"/>
</dbReference>
<dbReference type="PANTHER" id="PTHR13710:SF105">
    <property type="entry name" value="ATP-DEPENDENT DNA HELICASE Q1"/>
    <property type="match status" value="1"/>
</dbReference>
<evidence type="ECO:0000256" key="11">
    <source>
        <dbReference type="ARBA" id="ARBA00023125"/>
    </source>
</evidence>
<keyword evidence="13" id="KW-0234">DNA repair</keyword>
<dbReference type="InterPro" id="IPR010997">
    <property type="entry name" value="HRDC-like_sf"/>
</dbReference>
<comment type="caution">
    <text evidence="20">The sequence shown here is derived from an EMBL/GenBank/DDBJ whole genome shotgun (WGS) entry which is preliminary data.</text>
</comment>
<dbReference type="Gene3D" id="1.10.10.10">
    <property type="entry name" value="Winged helix-like DNA-binding domain superfamily/Winged helix DNA-binding domain"/>
    <property type="match status" value="1"/>
</dbReference>
<dbReference type="Gene3D" id="1.10.150.80">
    <property type="entry name" value="HRDC domain"/>
    <property type="match status" value="1"/>
</dbReference>
<dbReference type="SMART" id="SM00341">
    <property type="entry name" value="HRDC"/>
    <property type="match status" value="1"/>
</dbReference>
<dbReference type="SMART" id="SM00490">
    <property type="entry name" value="HELICc"/>
    <property type="match status" value="1"/>
</dbReference>
<reference evidence="20 21" key="1">
    <citation type="submission" date="2022-01" db="EMBL/GenBank/DDBJ databases">
        <title>Dethiosulfovibrio faecalis sp. nov., a novel proteolytic, non-sulfur-reducing bacterium isolated from a marine aquaculture solid waste bioreactor.</title>
        <authorList>
            <person name="Grabowski S."/>
            <person name="Apolinario E."/>
            <person name="Schneider N."/>
            <person name="Marshall C.W."/>
            <person name="Sowers K.R."/>
        </authorList>
    </citation>
    <scope>NUCLEOTIDE SEQUENCE [LARGE SCALE GENOMIC DNA]</scope>
    <source>
        <strain evidence="20 21">DSM 12537</strain>
    </source>
</reference>
<proteinExistence type="inferred from homology"/>
<sequence>MEETPRGLLKRLFGYDEFRLNQGDAIDHVMGGGDCLLLMPTGGGKSLCYQIPAILRPGIGVVISPLIALMHDQVNGLVQSGVRAAYMNSTMNYEEFVQVSRAAMRGELDLLYVAPERAMKPSFMDFLSRISLSVIAIDEAHCVSQWGHDFRPEYLRLGELGRAFPEVPRIAVTATADELTRKEILSRLDLNGGKVFVSGFDRPNIRYQVVMKEKPKKQLLDFLRGNHRNDSGIVYCMTRRKTESIAQWLRDNGIKALSYHGGMGAEERRTVQERFQDEDAVVVVATIAFGMGIDKPDVRFVAHLDMPKSLAAYYQETGRAGRDGLPADAWMTYGMADVTGQLKLIEMSEGDERYKRISRQNLEIMLGYCETTDCRRRSLLSFFGDSCDVPCGNCDTCLNPVETWDGTVQAQKALSCVYRTGQIYGTGHLIDVLLGRGTKKVLEAGHDQVSTFGIGDDLNERQWRSVYRQLLAMGVLSVVSDGYGGLRLCGDSWPVLRGERRLSFRVDEVKTSEKSSRSSTSEVSTKGSSEFDGNPLWEALRAKRLELAKEHGVPAYVIFHDATLRQMLELRPDSLDEMSCLQGVGFKKLDLYGMDFIEVLKSFEI</sequence>
<evidence type="ECO:0000259" key="17">
    <source>
        <dbReference type="PROSITE" id="PS50967"/>
    </source>
</evidence>
<dbReference type="Pfam" id="PF00271">
    <property type="entry name" value="Helicase_C"/>
    <property type="match status" value="1"/>
</dbReference>
<evidence type="ECO:0000259" key="19">
    <source>
        <dbReference type="PROSITE" id="PS51194"/>
    </source>
</evidence>
<dbReference type="EC" id="5.6.2.4" evidence="16"/>
<evidence type="ECO:0000313" key="20">
    <source>
        <dbReference type="EMBL" id="MCF4141861.1"/>
    </source>
</evidence>
<keyword evidence="12" id="KW-0233">DNA recombination</keyword>
<dbReference type="InterPro" id="IPR014001">
    <property type="entry name" value="Helicase_ATP-bd"/>
</dbReference>
<evidence type="ECO:0000256" key="15">
    <source>
        <dbReference type="ARBA" id="ARBA00034617"/>
    </source>
</evidence>
<dbReference type="Pfam" id="PF00570">
    <property type="entry name" value="HRDC"/>
    <property type="match status" value="1"/>
</dbReference>
<comment type="catalytic activity">
    <reaction evidence="15">
        <text>Couples ATP hydrolysis with the unwinding of duplex DNA by translocating in the 3'-5' direction.</text>
        <dbReference type="EC" id="5.6.2.4"/>
    </reaction>
</comment>
<evidence type="ECO:0000256" key="14">
    <source>
        <dbReference type="ARBA" id="ARBA00023235"/>
    </source>
</evidence>
<dbReference type="SMART" id="SM00956">
    <property type="entry name" value="RQC"/>
    <property type="match status" value="1"/>
</dbReference>
<comment type="cofactor">
    <cofactor evidence="1">
        <name>Mg(2+)</name>
        <dbReference type="ChEBI" id="CHEBI:18420"/>
    </cofactor>
</comment>
<dbReference type="InterPro" id="IPR044876">
    <property type="entry name" value="HRDC_dom_sf"/>
</dbReference>
<keyword evidence="5" id="KW-0547">Nucleotide-binding</keyword>
<dbReference type="NCBIfam" id="TIGR01389">
    <property type="entry name" value="recQ"/>
    <property type="match status" value="1"/>
</dbReference>
<feature type="domain" description="HRDC" evidence="17">
    <location>
        <begin position="530"/>
        <end position="605"/>
    </location>
</feature>
<evidence type="ECO:0000256" key="10">
    <source>
        <dbReference type="ARBA" id="ARBA00022840"/>
    </source>
</evidence>
<feature type="domain" description="Helicase C-terminal" evidence="19">
    <location>
        <begin position="215"/>
        <end position="365"/>
    </location>
</feature>
<evidence type="ECO:0000259" key="18">
    <source>
        <dbReference type="PROSITE" id="PS51192"/>
    </source>
</evidence>
<evidence type="ECO:0000256" key="12">
    <source>
        <dbReference type="ARBA" id="ARBA00023172"/>
    </source>
</evidence>
<keyword evidence="4" id="KW-0479">Metal-binding</keyword>